<feature type="transmembrane region" description="Helical" evidence="2">
    <location>
        <begin position="39"/>
        <end position="58"/>
    </location>
</feature>
<gene>
    <name evidence="3" type="ORF">DM02DRAFT_596251</name>
</gene>
<keyword evidence="2" id="KW-0472">Membrane</keyword>
<organism evidence="3 4">
    <name type="scientific">Periconia macrospinosa</name>
    <dbReference type="NCBI Taxonomy" id="97972"/>
    <lineage>
        <taxon>Eukaryota</taxon>
        <taxon>Fungi</taxon>
        <taxon>Dikarya</taxon>
        <taxon>Ascomycota</taxon>
        <taxon>Pezizomycotina</taxon>
        <taxon>Dothideomycetes</taxon>
        <taxon>Pleosporomycetidae</taxon>
        <taxon>Pleosporales</taxon>
        <taxon>Massarineae</taxon>
        <taxon>Periconiaceae</taxon>
        <taxon>Periconia</taxon>
    </lineage>
</organism>
<evidence type="ECO:0000313" key="4">
    <source>
        <dbReference type="Proteomes" id="UP000244855"/>
    </source>
</evidence>
<feature type="transmembrane region" description="Helical" evidence="2">
    <location>
        <begin position="548"/>
        <end position="572"/>
    </location>
</feature>
<dbReference type="EMBL" id="KZ805417">
    <property type="protein sequence ID" value="PVH98268.1"/>
    <property type="molecule type" value="Genomic_DNA"/>
</dbReference>
<name>A0A2V1DJM0_9PLEO</name>
<sequence>MDPVQLRGSVDNDIYLGIWTDQSLGKVLGTTLTLDRQSGSIFIAMLALYITAAGRGFWRICRYFLHLYLSRNDNIDGVYHQRQTILRNLEVGLDSTLELLCVGYGWRGRAKKSWRRVLPVAAIALFIYVVFVAAGIFSSKWIDRSMMQGNEVLIAGRDCGKLDSGTTFSNQFSFDRDPVQTAALAQGSIDALSRAATCYRSQNATELRDCRTFTHMRLPYRADNDSMCPFGAPVCKMESGNIRFDTGRLDSLEHLGINKGPRFHLRHQASCAPLKTEGYSEVVDDIRGNGGKYIGFNYWMNVQTKNAANINHALFVPYSNSTERDTSRGNYQVTPLQWTYVKKANYSIITELDNPTALLSLMFVEKSQISTRYNSTDPWLGMTKRAGPRSALYLAEEPINVLGCFTTRTFCLPTTSSDSCMTWHSPDNATEMAKLWPSESDRALLRPLFALLAYGDAGSLDSFFSNSNTPNLLARNTLSGSRQMVRLPPNWWQHELEYLFQGSLAATQRAVVAYARGEPWTKSAAALAGGEDNEVLCHSQKIRSLEHYSFAVIDIAFVFVVGLIFISLSLFLDRLIDVAPRIITPLSHNQKFMYARAEWQAGSTLQIQRMAHENLGMGTWSRANQGVPVTEKGDRIAVLDVRDEMHPRMMRPDIRPKESPGVTPDSSVRAMSKGERASMVDEWRKGRKSFHGF</sequence>
<dbReference type="OrthoDB" id="3540210at2759"/>
<reference evidence="3 4" key="1">
    <citation type="journal article" date="2018" name="Sci. Rep.">
        <title>Comparative genomics provides insights into the lifestyle and reveals functional heterogeneity of dark septate endophytic fungi.</title>
        <authorList>
            <person name="Knapp D.G."/>
            <person name="Nemeth J.B."/>
            <person name="Barry K."/>
            <person name="Hainaut M."/>
            <person name="Henrissat B."/>
            <person name="Johnson J."/>
            <person name="Kuo A."/>
            <person name="Lim J.H.P."/>
            <person name="Lipzen A."/>
            <person name="Nolan M."/>
            <person name="Ohm R.A."/>
            <person name="Tamas L."/>
            <person name="Grigoriev I.V."/>
            <person name="Spatafora J.W."/>
            <person name="Nagy L.G."/>
            <person name="Kovacs G.M."/>
        </authorList>
    </citation>
    <scope>NUCLEOTIDE SEQUENCE [LARGE SCALE GENOMIC DNA]</scope>
    <source>
        <strain evidence="3 4">DSE2036</strain>
    </source>
</reference>
<feature type="transmembrane region" description="Helical" evidence="2">
    <location>
        <begin position="117"/>
        <end position="137"/>
    </location>
</feature>
<evidence type="ECO:0000256" key="2">
    <source>
        <dbReference type="SAM" id="Phobius"/>
    </source>
</evidence>
<keyword evidence="4" id="KW-1185">Reference proteome</keyword>
<dbReference type="AlphaFoldDB" id="A0A2V1DJM0"/>
<dbReference type="Proteomes" id="UP000244855">
    <property type="component" value="Unassembled WGS sequence"/>
</dbReference>
<keyword evidence="2" id="KW-0812">Transmembrane</keyword>
<protein>
    <submittedName>
        <fullName evidence="3">Uncharacterized protein</fullName>
    </submittedName>
</protein>
<keyword evidence="2" id="KW-1133">Transmembrane helix</keyword>
<proteinExistence type="predicted"/>
<evidence type="ECO:0000256" key="1">
    <source>
        <dbReference type="SAM" id="MobiDB-lite"/>
    </source>
</evidence>
<feature type="compositionally biased region" description="Basic and acidic residues" evidence="1">
    <location>
        <begin position="672"/>
        <end position="684"/>
    </location>
</feature>
<accession>A0A2V1DJM0</accession>
<evidence type="ECO:0000313" key="3">
    <source>
        <dbReference type="EMBL" id="PVH98268.1"/>
    </source>
</evidence>
<feature type="region of interest" description="Disordered" evidence="1">
    <location>
        <begin position="650"/>
        <end position="693"/>
    </location>
</feature>